<evidence type="ECO:0000256" key="1">
    <source>
        <dbReference type="SAM" id="MobiDB-lite"/>
    </source>
</evidence>
<comment type="caution">
    <text evidence="2">The sequence shown here is derived from an EMBL/GenBank/DDBJ whole genome shotgun (WGS) entry which is preliminary data.</text>
</comment>
<sequence>MSHGQELNPQPSGLESDAPTTEPRLLMKKIKILLIIIRLRDWLCVVAVRHLLRDLEVRGSIPNRVKPKTLRLVLAADPPSVWHYGFSAKSGRPGVRILGMCVVMQALLTSQCGNTLSIVPSAVSDISSRLTGTLKISTTNQSASESVKIIVKKRC</sequence>
<accession>A0AAV4JFJ2</accession>
<feature type="region of interest" description="Disordered" evidence="1">
    <location>
        <begin position="1"/>
        <end position="20"/>
    </location>
</feature>
<gene>
    <name evidence="2" type="ORF">ElyMa_005057400</name>
</gene>
<keyword evidence="3" id="KW-1185">Reference proteome</keyword>
<protein>
    <submittedName>
        <fullName evidence="2">Uncharacterized protein</fullName>
    </submittedName>
</protein>
<dbReference type="EMBL" id="BMAT01010120">
    <property type="protein sequence ID" value="GFS20468.1"/>
    <property type="molecule type" value="Genomic_DNA"/>
</dbReference>
<evidence type="ECO:0000313" key="2">
    <source>
        <dbReference type="EMBL" id="GFS20468.1"/>
    </source>
</evidence>
<reference evidence="2 3" key="1">
    <citation type="journal article" date="2021" name="Elife">
        <title>Chloroplast acquisition without the gene transfer in kleptoplastic sea slugs, Plakobranchus ocellatus.</title>
        <authorList>
            <person name="Maeda T."/>
            <person name="Takahashi S."/>
            <person name="Yoshida T."/>
            <person name="Shimamura S."/>
            <person name="Takaki Y."/>
            <person name="Nagai Y."/>
            <person name="Toyoda A."/>
            <person name="Suzuki Y."/>
            <person name="Arimoto A."/>
            <person name="Ishii H."/>
            <person name="Satoh N."/>
            <person name="Nishiyama T."/>
            <person name="Hasebe M."/>
            <person name="Maruyama T."/>
            <person name="Minagawa J."/>
            <person name="Obokata J."/>
            <person name="Shigenobu S."/>
        </authorList>
    </citation>
    <scope>NUCLEOTIDE SEQUENCE [LARGE SCALE GENOMIC DNA]</scope>
</reference>
<name>A0AAV4JFJ2_9GAST</name>
<dbReference type="AlphaFoldDB" id="A0AAV4JFJ2"/>
<proteinExistence type="predicted"/>
<dbReference type="Proteomes" id="UP000762676">
    <property type="component" value="Unassembled WGS sequence"/>
</dbReference>
<organism evidence="2 3">
    <name type="scientific">Elysia marginata</name>
    <dbReference type="NCBI Taxonomy" id="1093978"/>
    <lineage>
        <taxon>Eukaryota</taxon>
        <taxon>Metazoa</taxon>
        <taxon>Spiralia</taxon>
        <taxon>Lophotrochozoa</taxon>
        <taxon>Mollusca</taxon>
        <taxon>Gastropoda</taxon>
        <taxon>Heterobranchia</taxon>
        <taxon>Euthyneura</taxon>
        <taxon>Panpulmonata</taxon>
        <taxon>Sacoglossa</taxon>
        <taxon>Placobranchoidea</taxon>
        <taxon>Plakobranchidae</taxon>
        <taxon>Elysia</taxon>
    </lineage>
</organism>
<evidence type="ECO:0000313" key="3">
    <source>
        <dbReference type="Proteomes" id="UP000762676"/>
    </source>
</evidence>
<feature type="compositionally biased region" description="Polar residues" evidence="1">
    <location>
        <begin position="1"/>
        <end position="13"/>
    </location>
</feature>